<gene>
    <name evidence="2" type="ORF">BEL07_21215</name>
</gene>
<dbReference type="Proteomes" id="UP000178953">
    <property type="component" value="Unassembled WGS sequence"/>
</dbReference>
<dbReference type="GO" id="GO:0004806">
    <property type="term" value="F:triacylglycerol lipase activity"/>
    <property type="evidence" value="ECO:0007669"/>
    <property type="project" value="InterPro"/>
</dbReference>
<reference evidence="2 3" key="1">
    <citation type="submission" date="2016-09" db="EMBL/GenBank/DDBJ databases">
        <title>genome sequence of Mycobacterium sp. 739 SCH.</title>
        <authorList>
            <person name="Greninger A.L."/>
            <person name="Qin X."/>
            <person name="Jerome K."/>
            <person name="Vora S."/>
            <person name="Quinn K."/>
        </authorList>
    </citation>
    <scope>NUCLEOTIDE SEQUENCE [LARGE SCALE GENOMIC DNA]</scope>
    <source>
        <strain evidence="2 3">SCH</strain>
    </source>
</reference>
<accession>A0A1E8Q017</accession>
<sequence>MGYSGGGLATGWAAEAAADYAPELNVIGVVLGSPVVDPENVARRLNGSMWAGLAALMVASLVHVFPEARSVVDEHATAEGKDLLTEIEGMSTGQAIHRLRHADIATFVDLTFDELFALPELQYVFAMTRLGQAVPSMPVLMIQGVRDKIVDVTDVDRLVETYAAGGATVTYHRDPLAEHLMLYPLAVPMSLRWLRKRLHGSDHRERRRTWPAVVDVRTYRGLPTLVTTVSRAAVSRARRARRVNTRASARSPDVANRGPLQSRPMGNAAEWASTAAHDFRAVAKDADDAVTKQLAEGLVYLADAIRDLDAQLETITAKLDGR</sequence>
<name>A0A1E8Q017_9MYCO</name>
<dbReference type="EMBL" id="MCHX01000057">
    <property type="protein sequence ID" value="OFJ51746.1"/>
    <property type="molecule type" value="Genomic_DNA"/>
</dbReference>
<evidence type="ECO:0000313" key="2">
    <source>
        <dbReference type="EMBL" id="OFJ51746.1"/>
    </source>
</evidence>
<dbReference type="PANTHER" id="PTHR34853">
    <property type="match status" value="1"/>
</dbReference>
<feature type="region of interest" description="Disordered" evidence="1">
    <location>
        <begin position="241"/>
        <end position="263"/>
    </location>
</feature>
<protein>
    <submittedName>
        <fullName evidence="2">Uncharacterized protein</fullName>
    </submittedName>
</protein>
<evidence type="ECO:0000313" key="3">
    <source>
        <dbReference type="Proteomes" id="UP000178953"/>
    </source>
</evidence>
<proteinExistence type="predicted"/>
<dbReference type="InterPro" id="IPR005152">
    <property type="entry name" value="Lipase_secreted"/>
</dbReference>
<dbReference type="AlphaFoldDB" id="A0A1E8Q017"/>
<dbReference type="InterPro" id="IPR029058">
    <property type="entry name" value="AB_hydrolase_fold"/>
</dbReference>
<dbReference type="GO" id="GO:0016042">
    <property type="term" value="P:lipid catabolic process"/>
    <property type="evidence" value="ECO:0007669"/>
    <property type="project" value="InterPro"/>
</dbReference>
<dbReference type="PANTHER" id="PTHR34853:SF1">
    <property type="entry name" value="LIPASE 5"/>
    <property type="match status" value="1"/>
</dbReference>
<dbReference type="Gene3D" id="3.40.50.1820">
    <property type="entry name" value="alpha/beta hydrolase"/>
    <property type="match status" value="1"/>
</dbReference>
<evidence type="ECO:0000256" key="1">
    <source>
        <dbReference type="SAM" id="MobiDB-lite"/>
    </source>
</evidence>
<keyword evidence="3" id="KW-1185">Reference proteome</keyword>
<dbReference type="Gene3D" id="1.10.260.130">
    <property type="match status" value="1"/>
</dbReference>
<dbReference type="Pfam" id="PF03583">
    <property type="entry name" value="LIP"/>
    <property type="match status" value="1"/>
</dbReference>
<comment type="caution">
    <text evidence="2">The sequence shown here is derived from an EMBL/GenBank/DDBJ whole genome shotgun (WGS) entry which is preliminary data.</text>
</comment>
<organism evidence="2 3">
    <name type="scientific">Mycolicibacterium grossiae</name>
    <dbReference type="NCBI Taxonomy" id="1552759"/>
    <lineage>
        <taxon>Bacteria</taxon>
        <taxon>Bacillati</taxon>
        <taxon>Actinomycetota</taxon>
        <taxon>Actinomycetes</taxon>
        <taxon>Mycobacteriales</taxon>
        <taxon>Mycobacteriaceae</taxon>
        <taxon>Mycolicibacterium</taxon>
    </lineage>
</organism>
<dbReference type="SUPFAM" id="SSF53474">
    <property type="entry name" value="alpha/beta-Hydrolases"/>
    <property type="match status" value="1"/>
</dbReference>